<evidence type="ECO:0000256" key="7">
    <source>
        <dbReference type="PROSITE-ProRule" id="PRU00169"/>
    </source>
</evidence>
<dbReference type="SUPFAM" id="SSF47384">
    <property type="entry name" value="Homodimeric domain of signal transducing histidine kinase"/>
    <property type="match status" value="1"/>
</dbReference>
<keyword evidence="9" id="KW-0472">Membrane</keyword>
<dbReference type="InterPro" id="IPR001789">
    <property type="entry name" value="Sig_transdc_resp-reg_receiver"/>
</dbReference>
<feature type="domain" description="Histidine kinase" evidence="10">
    <location>
        <begin position="486"/>
        <end position="702"/>
    </location>
</feature>
<dbReference type="FunFam" id="3.30.565.10:FF:000010">
    <property type="entry name" value="Sensor histidine kinase RcsC"/>
    <property type="match status" value="1"/>
</dbReference>
<keyword evidence="9" id="KW-1133">Transmembrane helix</keyword>
<feature type="transmembrane region" description="Helical" evidence="9">
    <location>
        <begin position="36"/>
        <end position="59"/>
    </location>
</feature>
<dbReference type="GO" id="GO:0000155">
    <property type="term" value="F:phosphorelay sensor kinase activity"/>
    <property type="evidence" value="ECO:0007669"/>
    <property type="project" value="InterPro"/>
</dbReference>
<dbReference type="Gene3D" id="3.30.565.10">
    <property type="entry name" value="Histidine kinase-like ATPase, C-terminal domain"/>
    <property type="match status" value="1"/>
</dbReference>
<dbReference type="PANTHER" id="PTHR43047:SF64">
    <property type="entry name" value="HISTIDINE KINASE CONTAINING CHEY-HOMOLOGOUS RECEIVER DOMAIN AND PAS DOMAIN-RELATED"/>
    <property type="match status" value="1"/>
</dbReference>
<dbReference type="Gene3D" id="1.10.287.130">
    <property type="match status" value="1"/>
</dbReference>
<dbReference type="OrthoDB" id="9801651at2"/>
<evidence type="ECO:0000259" key="11">
    <source>
        <dbReference type="PROSITE" id="PS50110"/>
    </source>
</evidence>
<dbReference type="PRINTS" id="PR00344">
    <property type="entry name" value="BCTRLSENSOR"/>
</dbReference>
<dbReference type="CDD" id="cd18774">
    <property type="entry name" value="PDC2_HK_sensor"/>
    <property type="match status" value="1"/>
</dbReference>
<evidence type="ECO:0000256" key="8">
    <source>
        <dbReference type="SAM" id="Coils"/>
    </source>
</evidence>
<feature type="domain" description="Response regulatory" evidence="11">
    <location>
        <begin position="724"/>
        <end position="843"/>
    </location>
</feature>
<keyword evidence="6" id="KW-0902">Two-component regulatory system</keyword>
<protein>
    <recommendedName>
        <fullName evidence="2">histidine kinase</fullName>
        <ecNumber evidence="2">2.7.13.3</ecNumber>
    </recommendedName>
</protein>
<evidence type="ECO:0000256" key="2">
    <source>
        <dbReference type="ARBA" id="ARBA00012438"/>
    </source>
</evidence>
<dbReference type="PROSITE" id="PS50110">
    <property type="entry name" value="RESPONSE_REGULATORY"/>
    <property type="match status" value="1"/>
</dbReference>
<organism evidence="12 13">
    <name type="scientific">Caulobacter zeae</name>
    <dbReference type="NCBI Taxonomy" id="2055137"/>
    <lineage>
        <taxon>Bacteria</taxon>
        <taxon>Pseudomonadati</taxon>
        <taxon>Pseudomonadota</taxon>
        <taxon>Alphaproteobacteria</taxon>
        <taxon>Caulobacterales</taxon>
        <taxon>Caulobacteraceae</taxon>
        <taxon>Caulobacter</taxon>
    </lineage>
</organism>
<dbReference type="SMART" id="SM00387">
    <property type="entry name" value="HATPase_c"/>
    <property type="match status" value="1"/>
</dbReference>
<keyword evidence="13" id="KW-1185">Reference proteome</keyword>
<dbReference type="InterPro" id="IPR011006">
    <property type="entry name" value="CheY-like_superfamily"/>
</dbReference>
<feature type="coiled-coil region" evidence="8">
    <location>
        <begin position="445"/>
        <end position="479"/>
    </location>
</feature>
<dbReference type="InterPro" id="IPR036890">
    <property type="entry name" value="HATPase_C_sf"/>
</dbReference>
<dbReference type="CDD" id="cd00082">
    <property type="entry name" value="HisKA"/>
    <property type="match status" value="1"/>
</dbReference>
<dbReference type="SMART" id="SM00448">
    <property type="entry name" value="REC"/>
    <property type="match status" value="1"/>
</dbReference>
<dbReference type="InterPro" id="IPR003594">
    <property type="entry name" value="HATPase_dom"/>
</dbReference>
<keyword evidence="5 12" id="KW-0418">Kinase</keyword>
<comment type="caution">
    <text evidence="12">The sequence shown here is derived from an EMBL/GenBank/DDBJ whole genome shotgun (WGS) entry which is preliminary data.</text>
</comment>
<dbReference type="InterPro" id="IPR036097">
    <property type="entry name" value="HisK_dim/P_sf"/>
</dbReference>
<evidence type="ECO:0000313" key="13">
    <source>
        <dbReference type="Proteomes" id="UP000234479"/>
    </source>
</evidence>
<dbReference type="Proteomes" id="UP000234479">
    <property type="component" value="Unassembled WGS sequence"/>
</dbReference>
<proteinExistence type="predicted"/>
<sequence length="857" mass="92887">MGCGCAGRPAWGREWGAGLDNLWRHTDVMSPLARRLLAFAALLSIAVTGLVTAVTFYFVQQSAAETQMRHLAEYVGERVKTEDRLFSDLVKVHDAASLALMRRIREIEPDIDGQFDLLFPEFGDGTRRTAPRLYDGGRTGNHYVYGIGGFVPQARELTREDKALMVAAMEVVANAGETEIGHYDNFYFFTPQTRLVMFGPKRKDRLLYYRQDAPPSLDIAKEEMSQLTLPANNPQRVMKCTKLRKLISNPSGRGLNAACVTPFDIGERHVGAWGTSLSLDSFLLRAVGDALPGGQNMIVSSDGELIAAPGLAADGVVDAAQLAKVQSRERVADLVAQIRKHGGDVGALRDRSGDRVVAYGRMKEPDWYFLMTFRSDQIVWNAVKTASWVLLFGVVGVVAQLFLLYRLMAREVVAPLRGLGEAHRADDGAAAARIEARGDEIGALARALRKQREVHEDLLRSLEVRVAERTRELEKANQAKSVFLANMSHELRTPLNGVIAVGDRLAEESDPARRRELAALVASSGRLLEQVLGDILDVSKIEAGEFQLTFAPFDLEGLVAGMAELHRASAEAKGLAFSWSVAPDAIGRYDGDAGRISQILSNLLGNAVKFTSVGGVDLSVEKVGELVRFSISDTGVGFDDAVRERLFKRFVQADQSITRQFGGTGLGLSICAALAEMMGGSIDARAVVGRGATFIVELPLQPSTESLDHDHADDEGPVSLEGMRVLVAEDHPGNRKVVEIVLEPFGVDLTMVEDGEAALRALEAQPFDAVLMDMQMPVMDGLTATRELRAREAAADSDPILVIMLTANAMDEHIAAAHAAGADLHVAKPLNPGLLVQALAAARHRAAAHEVASRLEG</sequence>
<dbReference type="AlphaFoldDB" id="A0A2N5DCW8"/>
<evidence type="ECO:0000256" key="6">
    <source>
        <dbReference type="ARBA" id="ARBA00023012"/>
    </source>
</evidence>
<gene>
    <name evidence="12" type="ORF">SGCZBJ_15055</name>
</gene>
<evidence type="ECO:0000256" key="5">
    <source>
        <dbReference type="ARBA" id="ARBA00022777"/>
    </source>
</evidence>
<dbReference type="SUPFAM" id="SSF55874">
    <property type="entry name" value="ATPase domain of HSP90 chaperone/DNA topoisomerase II/histidine kinase"/>
    <property type="match status" value="1"/>
</dbReference>
<comment type="catalytic activity">
    <reaction evidence="1">
        <text>ATP + protein L-histidine = ADP + protein N-phospho-L-histidine.</text>
        <dbReference type="EC" id="2.7.13.3"/>
    </reaction>
</comment>
<dbReference type="SMART" id="SM00388">
    <property type="entry name" value="HisKA"/>
    <property type="match status" value="1"/>
</dbReference>
<feature type="transmembrane region" description="Helical" evidence="9">
    <location>
        <begin position="386"/>
        <end position="407"/>
    </location>
</feature>
<dbReference type="Pfam" id="PF02518">
    <property type="entry name" value="HATPase_c"/>
    <property type="match status" value="1"/>
</dbReference>
<dbReference type="Gene3D" id="6.10.340.10">
    <property type="match status" value="1"/>
</dbReference>
<dbReference type="Pfam" id="PF00072">
    <property type="entry name" value="Response_reg"/>
    <property type="match status" value="1"/>
</dbReference>
<evidence type="ECO:0000259" key="10">
    <source>
        <dbReference type="PROSITE" id="PS50109"/>
    </source>
</evidence>
<keyword evidence="4" id="KW-0808">Transferase</keyword>
<keyword evidence="3 7" id="KW-0597">Phosphoprotein</keyword>
<dbReference type="SUPFAM" id="SSF52172">
    <property type="entry name" value="CheY-like"/>
    <property type="match status" value="1"/>
</dbReference>
<evidence type="ECO:0000313" key="12">
    <source>
        <dbReference type="EMBL" id="PLR23897.1"/>
    </source>
</evidence>
<dbReference type="CDD" id="cd17546">
    <property type="entry name" value="REC_hyHK_CKI1_RcsC-like"/>
    <property type="match status" value="1"/>
</dbReference>
<dbReference type="PANTHER" id="PTHR43047">
    <property type="entry name" value="TWO-COMPONENT HISTIDINE PROTEIN KINASE"/>
    <property type="match status" value="1"/>
</dbReference>
<evidence type="ECO:0000256" key="9">
    <source>
        <dbReference type="SAM" id="Phobius"/>
    </source>
</evidence>
<dbReference type="CDD" id="cd16922">
    <property type="entry name" value="HATPase_EvgS-ArcB-TorS-like"/>
    <property type="match status" value="1"/>
</dbReference>
<name>A0A2N5DCW8_9CAUL</name>
<dbReference type="PROSITE" id="PS50109">
    <property type="entry name" value="HIS_KIN"/>
    <property type="match status" value="1"/>
</dbReference>
<keyword evidence="8" id="KW-0175">Coiled coil</keyword>
<keyword evidence="9" id="KW-0812">Transmembrane</keyword>
<dbReference type="InterPro" id="IPR004358">
    <property type="entry name" value="Sig_transdc_His_kin-like_C"/>
</dbReference>
<dbReference type="EC" id="2.7.13.3" evidence="2"/>
<dbReference type="Gene3D" id="3.40.50.2300">
    <property type="match status" value="1"/>
</dbReference>
<feature type="modified residue" description="4-aspartylphosphate" evidence="7">
    <location>
        <position position="773"/>
    </location>
</feature>
<dbReference type="InterPro" id="IPR005467">
    <property type="entry name" value="His_kinase_dom"/>
</dbReference>
<dbReference type="Pfam" id="PF00512">
    <property type="entry name" value="HisKA"/>
    <property type="match status" value="1"/>
</dbReference>
<evidence type="ECO:0000256" key="1">
    <source>
        <dbReference type="ARBA" id="ARBA00000085"/>
    </source>
</evidence>
<dbReference type="InterPro" id="IPR003661">
    <property type="entry name" value="HisK_dim/P_dom"/>
</dbReference>
<reference evidence="12 13" key="1">
    <citation type="submission" date="2017-12" db="EMBL/GenBank/DDBJ databases">
        <title>The genome sequence of Caulobacter sp. 410.</title>
        <authorList>
            <person name="Gao J."/>
            <person name="Mao X."/>
            <person name="Sun J."/>
        </authorList>
    </citation>
    <scope>NUCLEOTIDE SEQUENCE [LARGE SCALE GENOMIC DNA]</scope>
    <source>
        <strain evidence="12 13">410</strain>
    </source>
</reference>
<evidence type="ECO:0000256" key="4">
    <source>
        <dbReference type="ARBA" id="ARBA00022679"/>
    </source>
</evidence>
<evidence type="ECO:0000256" key="3">
    <source>
        <dbReference type="ARBA" id="ARBA00022553"/>
    </source>
</evidence>
<dbReference type="EMBL" id="PJRS01000028">
    <property type="protein sequence ID" value="PLR23897.1"/>
    <property type="molecule type" value="Genomic_DNA"/>
</dbReference>
<accession>A0A2N5DCW8</accession>